<dbReference type="Proteomes" id="UP000315700">
    <property type="component" value="Chromosome"/>
</dbReference>
<sequence>MAVTCVRRGRGLSRTILAGGLLMAGLPLAGCSKSEFELAGVTGVVSCDGRPLPKANVVFQPNDGVGTTSIGFTNDAGEYELVFSRKEKGAIVGGHEVQINVWPTEENPRPIRLPARYNTATELKAEVIPGANTFNFDLATDKSAKRKS</sequence>
<evidence type="ECO:0000313" key="2">
    <source>
        <dbReference type="Proteomes" id="UP000315700"/>
    </source>
</evidence>
<name>A0A517SMX8_9PLAN</name>
<evidence type="ECO:0000313" key="1">
    <source>
        <dbReference type="EMBL" id="QDT57475.1"/>
    </source>
</evidence>
<organism evidence="1 2">
    <name type="scientific">Caulifigura coniformis</name>
    <dbReference type="NCBI Taxonomy" id="2527983"/>
    <lineage>
        <taxon>Bacteria</taxon>
        <taxon>Pseudomonadati</taxon>
        <taxon>Planctomycetota</taxon>
        <taxon>Planctomycetia</taxon>
        <taxon>Planctomycetales</taxon>
        <taxon>Planctomycetaceae</taxon>
        <taxon>Caulifigura</taxon>
    </lineage>
</organism>
<dbReference type="KEGG" id="ccos:Pan44_55440"/>
<keyword evidence="2" id="KW-1185">Reference proteome</keyword>
<evidence type="ECO:0008006" key="3">
    <source>
        <dbReference type="Google" id="ProtNLM"/>
    </source>
</evidence>
<proteinExistence type="predicted"/>
<dbReference type="EMBL" id="CP036271">
    <property type="protein sequence ID" value="QDT57475.1"/>
    <property type="molecule type" value="Genomic_DNA"/>
</dbReference>
<dbReference type="AlphaFoldDB" id="A0A517SMX8"/>
<protein>
    <recommendedName>
        <fullName evidence="3">Carboxypeptidase regulatory-like domain-containing protein</fullName>
    </recommendedName>
</protein>
<dbReference type="InParanoid" id="A0A517SMX8"/>
<reference evidence="1 2" key="1">
    <citation type="submission" date="2019-02" db="EMBL/GenBank/DDBJ databases">
        <title>Deep-cultivation of Planctomycetes and their phenomic and genomic characterization uncovers novel biology.</title>
        <authorList>
            <person name="Wiegand S."/>
            <person name="Jogler M."/>
            <person name="Boedeker C."/>
            <person name="Pinto D."/>
            <person name="Vollmers J."/>
            <person name="Rivas-Marin E."/>
            <person name="Kohn T."/>
            <person name="Peeters S.H."/>
            <person name="Heuer A."/>
            <person name="Rast P."/>
            <person name="Oberbeckmann S."/>
            <person name="Bunk B."/>
            <person name="Jeske O."/>
            <person name="Meyerdierks A."/>
            <person name="Storesund J.E."/>
            <person name="Kallscheuer N."/>
            <person name="Luecker S."/>
            <person name="Lage O.M."/>
            <person name="Pohl T."/>
            <person name="Merkel B.J."/>
            <person name="Hornburger P."/>
            <person name="Mueller R.-W."/>
            <person name="Bruemmer F."/>
            <person name="Labrenz M."/>
            <person name="Spormann A.M."/>
            <person name="Op den Camp H."/>
            <person name="Overmann J."/>
            <person name="Amann R."/>
            <person name="Jetten M.S.M."/>
            <person name="Mascher T."/>
            <person name="Medema M.H."/>
            <person name="Devos D.P."/>
            <person name="Kaster A.-K."/>
            <person name="Ovreas L."/>
            <person name="Rohde M."/>
            <person name="Galperin M.Y."/>
            <person name="Jogler C."/>
        </authorList>
    </citation>
    <scope>NUCLEOTIDE SEQUENCE [LARGE SCALE GENOMIC DNA]</scope>
    <source>
        <strain evidence="1 2">Pan44</strain>
    </source>
</reference>
<gene>
    <name evidence="1" type="ORF">Pan44_55440</name>
</gene>
<accession>A0A517SMX8</accession>